<evidence type="ECO:0000313" key="5">
    <source>
        <dbReference type="Proteomes" id="UP000321172"/>
    </source>
</evidence>
<feature type="domain" description="HTH tetR-type" evidence="3">
    <location>
        <begin position="7"/>
        <end position="67"/>
    </location>
</feature>
<dbReference type="Gene3D" id="1.10.357.10">
    <property type="entry name" value="Tetracycline Repressor, domain 2"/>
    <property type="match status" value="1"/>
</dbReference>
<dbReference type="Pfam" id="PF00440">
    <property type="entry name" value="TetR_N"/>
    <property type="match status" value="1"/>
</dbReference>
<dbReference type="InterPro" id="IPR039536">
    <property type="entry name" value="TetR_C_Proteobacteria"/>
</dbReference>
<dbReference type="InterPro" id="IPR009057">
    <property type="entry name" value="Homeodomain-like_sf"/>
</dbReference>
<dbReference type="GO" id="GO:0003700">
    <property type="term" value="F:DNA-binding transcription factor activity"/>
    <property type="evidence" value="ECO:0007669"/>
    <property type="project" value="TreeGrafter"/>
</dbReference>
<dbReference type="AlphaFoldDB" id="A0A5B8S0Z2"/>
<reference evidence="4 5" key="1">
    <citation type="journal article" date="2013" name="J. Microbiol. Biotechnol.">
        <title>Novosphingobium ginsenosidimutans sp. nov., with the ability to convert ginsenoside.</title>
        <authorList>
            <person name="Kim J.K."/>
            <person name="He D."/>
            <person name="Liu Q.M."/>
            <person name="Park H.Y."/>
            <person name="Jung M.S."/>
            <person name="Yoon M.H."/>
            <person name="Kim S.C."/>
            <person name="Im W.T."/>
        </authorList>
    </citation>
    <scope>NUCLEOTIDE SEQUENCE [LARGE SCALE GENOMIC DNA]</scope>
    <source>
        <strain evidence="4 5">FW-6</strain>
    </source>
</reference>
<dbReference type="KEGG" id="ngf:FRF71_00580"/>
<dbReference type="PRINTS" id="PR00455">
    <property type="entry name" value="HTHTETR"/>
</dbReference>
<dbReference type="InterPro" id="IPR001647">
    <property type="entry name" value="HTH_TetR"/>
</dbReference>
<dbReference type="SUPFAM" id="SSF48498">
    <property type="entry name" value="Tetracyclin repressor-like, C-terminal domain"/>
    <property type="match status" value="1"/>
</dbReference>
<keyword evidence="5" id="KW-1185">Reference proteome</keyword>
<dbReference type="OrthoDB" id="9816431at2"/>
<evidence type="ECO:0000256" key="1">
    <source>
        <dbReference type="ARBA" id="ARBA00023125"/>
    </source>
</evidence>
<evidence type="ECO:0000259" key="3">
    <source>
        <dbReference type="PROSITE" id="PS50977"/>
    </source>
</evidence>
<feature type="DNA-binding region" description="H-T-H motif" evidence="2">
    <location>
        <begin position="30"/>
        <end position="49"/>
    </location>
</feature>
<name>A0A5B8S0Z2_9SPHN</name>
<dbReference type="RefSeq" id="WP_147088723.1">
    <property type="nucleotide sequence ID" value="NZ_BAABJD010000002.1"/>
</dbReference>
<protein>
    <submittedName>
        <fullName evidence="4">TetR/AcrR family transcriptional regulator</fullName>
    </submittedName>
</protein>
<dbReference type="EMBL" id="CP042345">
    <property type="protein sequence ID" value="QEA14742.1"/>
    <property type="molecule type" value="Genomic_DNA"/>
</dbReference>
<evidence type="ECO:0000256" key="2">
    <source>
        <dbReference type="PROSITE-ProRule" id="PRU00335"/>
    </source>
</evidence>
<dbReference type="Proteomes" id="UP000321172">
    <property type="component" value="Chromosome"/>
</dbReference>
<dbReference type="Pfam" id="PF14246">
    <property type="entry name" value="TetR_C_7"/>
    <property type="match status" value="1"/>
</dbReference>
<evidence type="ECO:0000313" key="4">
    <source>
        <dbReference type="EMBL" id="QEA14742.1"/>
    </source>
</evidence>
<sequence length="205" mass="22477">MARPSAPIDRDQLLAMARAEFNARGFAAARMEDIARAGRISKAALYLRFPSKEAIFVEAVRDLIERTLPELLPAEFGDVPAEALLRQFLPLAFMRLTEPEFAFVPRVIIGEGANFPELARFYHDEVIQRVLDMMAGLIRHGVARGEFACANPELACRTIAGGAIFAALWRVVFEPVGAEPIDPLQLAQAHADTVLAGLLARGEPN</sequence>
<dbReference type="InterPro" id="IPR036271">
    <property type="entry name" value="Tet_transcr_reg_TetR-rel_C_sf"/>
</dbReference>
<dbReference type="GO" id="GO:0000976">
    <property type="term" value="F:transcription cis-regulatory region binding"/>
    <property type="evidence" value="ECO:0007669"/>
    <property type="project" value="TreeGrafter"/>
</dbReference>
<dbReference type="SUPFAM" id="SSF46689">
    <property type="entry name" value="Homeodomain-like"/>
    <property type="match status" value="1"/>
</dbReference>
<dbReference type="PANTHER" id="PTHR30055">
    <property type="entry name" value="HTH-TYPE TRANSCRIPTIONAL REGULATOR RUTR"/>
    <property type="match status" value="1"/>
</dbReference>
<keyword evidence="1 2" id="KW-0238">DNA-binding</keyword>
<accession>A0A5B8S0Z2</accession>
<dbReference type="PANTHER" id="PTHR30055:SF223">
    <property type="entry name" value="HTH-TYPE TRANSCRIPTIONAL REGULATOR UIDR"/>
    <property type="match status" value="1"/>
</dbReference>
<organism evidence="4 5">
    <name type="scientific">Novosphingobium ginsenosidimutans</name>
    <dbReference type="NCBI Taxonomy" id="1176536"/>
    <lineage>
        <taxon>Bacteria</taxon>
        <taxon>Pseudomonadati</taxon>
        <taxon>Pseudomonadota</taxon>
        <taxon>Alphaproteobacteria</taxon>
        <taxon>Sphingomonadales</taxon>
        <taxon>Sphingomonadaceae</taxon>
        <taxon>Novosphingobium</taxon>
    </lineage>
</organism>
<dbReference type="InterPro" id="IPR050109">
    <property type="entry name" value="HTH-type_TetR-like_transc_reg"/>
</dbReference>
<proteinExistence type="predicted"/>
<gene>
    <name evidence="4" type="ORF">FRF71_00580</name>
</gene>
<dbReference type="PROSITE" id="PS50977">
    <property type="entry name" value="HTH_TETR_2"/>
    <property type="match status" value="1"/>
</dbReference>